<dbReference type="AlphaFoldDB" id="A0A011QVA6"/>
<dbReference type="Pfam" id="PF13975">
    <property type="entry name" value="gag-asp_proteas"/>
    <property type="match status" value="1"/>
</dbReference>
<keyword evidence="2" id="KW-0645">Protease</keyword>
<dbReference type="CDD" id="cd05483">
    <property type="entry name" value="retropepsin_like_bacteria"/>
    <property type="match status" value="1"/>
</dbReference>
<comment type="caution">
    <text evidence="2">The sequence shown here is derived from an EMBL/GenBank/DDBJ whole genome shotgun (WGS) entry which is preliminary data.</text>
</comment>
<dbReference type="STRING" id="1454003.AW10_00278"/>
<sequence length="224" mass="23798" precursor="true">MSMRCFAKVVGWRYRGLLVALCLATGGTAVEAVDVGLAGVFPGKALLTIDGGAPQTVAVGTETSEGVRVLAVDRETATIESEGKKRILRVGQNVVSSSSAQDSRRAVLTADGNGHFLTTGNINGRSVRFLVDTGATMVSLGASDARRIGIDASKGQPAIVNTANGQARVSRVQLNSVRVGEIVLHGIDALVHQQDMPFVLLGMTFLNRMEMQRDGQTMTLRKRY</sequence>
<keyword evidence="2" id="KW-0378">Hydrolase</keyword>
<dbReference type="SUPFAM" id="SSF50630">
    <property type="entry name" value="Acid proteases"/>
    <property type="match status" value="1"/>
</dbReference>
<reference evidence="2 3" key="1">
    <citation type="submission" date="2014-02" db="EMBL/GenBank/DDBJ databases">
        <title>Expanding our view of genomic diversity in Candidatus Accumulibacter clades.</title>
        <authorList>
            <person name="Skennerton C.T."/>
            <person name="Barr J.J."/>
            <person name="Slater F.R."/>
            <person name="Bond P.L."/>
            <person name="Tyson G.W."/>
        </authorList>
    </citation>
    <scope>NUCLEOTIDE SEQUENCE [LARGE SCALE GENOMIC DNA]</scope>
    <source>
        <strain evidence="3">BA-92</strain>
    </source>
</reference>
<dbReference type="InterPro" id="IPR034122">
    <property type="entry name" value="Retropepsin-like_bacterial"/>
</dbReference>
<feature type="chain" id="PRO_5001463452" evidence="1">
    <location>
        <begin position="33"/>
        <end position="224"/>
    </location>
</feature>
<gene>
    <name evidence="2" type="ORF">AW10_00278</name>
</gene>
<dbReference type="GO" id="GO:0004190">
    <property type="term" value="F:aspartic-type endopeptidase activity"/>
    <property type="evidence" value="ECO:0007669"/>
    <property type="project" value="InterPro"/>
</dbReference>
<dbReference type="Gene3D" id="2.40.70.10">
    <property type="entry name" value="Acid Proteases"/>
    <property type="match status" value="1"/>
</dbReference>
<proteinExistence type="predicted"/>
<dbReference type="InterPro" id="IPR001969">
    <property type="entry name" value="Aspartic_peptidase_AS"/>
</dbReference>
<keyword evidence="1" id="KW-0732">Signal</keyword>
<name>A0A011QVA6_9PROT</name>
<evidence type="ECO:0000313" key="2">
    <source>
        <dbReference type="EMBL" id="EXI82829.1"/>
    </source>
</evidence>
<evidence type="ECO:0000256" key="1">
    <source>
        <dbReference type="SAM" id="SignalP"/>
    </source>
</evidence>
<dbReference type="InterPro" id="IPR021109">
    <property type="entry name" value="Peptidase_aspartic_dom_sf"/>
</dbReference>
<dbReference type="GO" id="GO:0006508">
    <property type="term" value="P:proteolysis"/>
    <property type="evidence" value="ECO:0007669"/>
    <property type="project" value="UniProtKB-KW"/>
</dbReference>
<dbReference type="PATRIC" id="fig|1454003.3.peg.287"/>
<protein>
    <submittedName>
        <fullName evidence="2">Clan AA aspartic protease</fullName>
    </submittedName>
</protein>
<dbReference type="NCBIfam" id="TIGR02281">
    <property type="entry name" value="clan_AA_DTGA"/>
    <property type="match status" value="1"/>
</dbReference>
<organism evidence="2 3">
    <name type="scientific">Candidatus Accumulibacter appositus</name>
    <dbReference type="NCBI Taxonomy" id="1454003"/>
    <lineage>
        <taxon>Bacteria</taxon>
        <taxon>Pseudomonadati</taxon>
        <taxon>Pseudomonadota</taxon>
        <taxon>Betaproteobacteria</taxon>
        <taxon>Candidatus Accumulibacter</taxon>
    </lineage>
</organism>
<dbReference type="EMBL" id="JEMX01000009">
    <property type="protein sequence ID" value="EXI82829.1"/>
    <property type="molecule type" value="Genomic_DNA"/>
</dbReference>
<dbReference type="InterPro" id="IPR011969">
    <property type="entry name" value="Clan_AA_Asp_peptidase_C"/>
</dbReference>
<evidence type="ECO:0000313" key="3">
    <source>
        <dbReference type="Proteomes" id="UP000021816"/>
    </source>
</evidence>
<feature type="signal peptide" evidence="1">
    <location>
        <begin position="1"/>
        <end position="32"/>
    </location>
</feature>
<accession>A0A011QVA6</accession>
<dbReference type="PROSITE" id="PS00141">
    <property type="entry name" value="ASP_PROTEASE"/>
    <property type="match status" value="1"/>
</dbReference>
<dbReference type="Proteomes" id="UP000021816">
    <property type="component" value="Unassembled WGS sequence"/>
</dbReference>